<evidence type="ECO:0000313" key="3">
    <source>
        <dbReference type="Proteomes" id="UP000005824"/>
    </source>
</evidence>
<gene>
    <name evidence="2" type="ORF">CfE428DRAFT_5073</name>
</gene>
<comment type="caution">
    <text evidence="2">The sequence shown here is derived from an EMBL/GenBank/DDBJ whole genome shotgun (WGS) entry which is preliminary data.</text>
</comment>
<protein>
    <recommendedName>
        <fullName evidence="4">Verru_Chthon cassette protein A</fullName>
    </recommendedName>
</protein>
<proteinExistence type="predicted"/>
<keyword evidence="3" id="KW-1185">Reference proteome</keyword>
<organism evidence="2 3">
    <name type="scientific">Chthoniobacter flavus Ellin428</name>
    <dbReference type="NCBI Taxonomy" id="497964"/>
    <lineage>
        <taxon>Bacteria</taxon>
        <taxon>Pseudomonadati</taxon>
        <taxon>Verrucomicrobiota</taxon>
        <taxon>Spartobacteria</taxon>
        <taxon>Chthoniobacterales</taxon>
        <taxon>Chthoniobacteraceae</taxon>
        <taxon>Chthoniobacter</taxon>
    </lineage>
</organism>
<keyword evidence="1" id="KW-0812">Transmembrane</keyword>
<sequence>MTRTMNPMQCLPPHRPLRRAGVALVIVLGMLVLIAVLIVAFLSSVSLELRSAKSYASESDARALADSAVNIVISQIQDATGTPSLAWASQPGMIRTYDNTGTETTDYKLYSSNKLRVDGGFDANANLSKEIPTDWSSAANANLYTDLNQPVTVTIGSTASQHYPILDPSAVASAQDSNTALDGGTNPVPGCFLNSTNAPIGASASQTNPLPLPVQWMYVLKNGAVVAIDPATKKIPGTGQNLPDGTVNTIVGRIAYWTDDETCKVNVNTASEGTYWDRPWVAQGTAPYLYERNLAFNRPAQNEFQRYPGHPAMTCLSAVFPALSGESPLDYDKRIYGIIPRVVDGGSEAGTVQVDQTTAPLVPDTDRLFASVDEFLFQASAGPRQPNLKGPNTPFTEEDVDRARFFLTTNSCAPEVNLFNKPRICLWPLQANTANVDDAAHASNRNAADKLIAFCSTIGKKPYYFQRYNTYTSPTQSPIPSSQSPTMDWTNVPRNQELYSYLQSLTGQSIPGLGGIFGGANGKYNAATRDQILTEIFDFIRSNVNTFSTAGTPSYYYTPFDPKGFVKGQSQVVPLVLPNGTKGFGRFSTVTEAALVFYRKDKLVVSGPTVPNGSVILPGNSPVVVPGKQPGTIIHYSDFDSDANIGVVLILEPFNSTPGPPPWTTNARFVVTGLDKFTSGGNSLGFPSQAVNMVASVDSTINATALTGLEPFLQKPTRSPKTLGTTVAENPDPGLYPFFGNFVTKAGDQTFDFSGGDVQIQIYQGSTGALDPGDLVQTIHMSFPPATLPVPTYARTSSYNSKTLVTTITDNETDSNGNNYTSYNDRLSHIHAKAPGNGRYGIAEDSQHNPLPLIILAGTTGDTVRSVEARYGGPARGDYRVFAGLQDVPQDYFEGHGLSDPPQGTAKLYNDPSLAAKLVHSLTIDGMAGSSDTSSQNGYYAGAGGSGDTRGKLVANVVYPDPNRGATIRNRKVPIVPRGLPAALMADGLTLGDWDTGIGAQPDGPYINPADQCSANKSQSGGMLYYDSGGYINGAGVVDSGASFSPNRQICSAVAFGSLPSGIDPSAPEHPKPWQTLLFCKNPLGGQAHPGFGVPRSSAHGTAPPYSMPPDHLLLDLFDMPIVEPYAISEPFSTAGKVNMNYQIVPFTYLTRDTGMRAVLKSTDVMAIGTGQGDRYKLNTAAAPTQDYRYSLNLDEKSGTLAGFEQRFNNGDIFRSASEICDISLVPKDSVDPGMPGVNPTYATMDSWWNGYQLTGDNVRESPYGNIYPRVTTKSNTFTVHVRAQSLKKIGKTAVDEFVEGQDQVVGEFRGSFVVQRYLDPNADGLVKADGRTPATELDADAMVGPYKIRVLSSKRFAP</sequence>
<evidence type="ECO:0008006" key="4">
    <source>
        <dbReference type="Google" id="ProtNLM"/>
    </source>
</evidence>
<name>B4D833_9BACT</name>
<keyword evidence="1" id="KW-0472">Membrane</keyword>
<dbReference type="InterPro" id="IPR019840">
    <property type="entry name" value="Verru/Chthon_A"/>
</dbReference>
<dbReference type="EMBL" id="ABVL01000020">
    <property type="protein sequence ID" value="EDY17387.1"/>
    <property type="molecule type" value="Genomic_DNA"/>
</dbReference>
<evidence type="ECO:0000313" key="2">
    <source>
        <dbReference type="EMBL" id="EDY17387.1"/>
    </source>
</evidence>
<dbReference type="eggNOG" id="ENOG5033R1G">
    <property type="taxonomic scope" value="Bacteria"/>
</dbReference>
<dbReference type="STRING" id="497964.CfE428DRAFT_5073"/>
<accession>B4D833</accession>
<dbReference type="InParanoid" id="B4D833"/>
<feature type="transmembrane region" description="Helical" evidence="1">
    <location>
        <begin position="21"/>
        <end position="42"/>
    </location>
</feature>
<evidence type="ECO:0000256" key="1">
    <source>
        <dbReference type="SAM" id="Phobius"/>
    </source>
</evidence>
<dbReference type="Proteomes" id="UP000005824">
    <property type="component" value="Unassembled WGS sequence"/>
</dbReference>
<keyword evidence="1" id="KW-1133">Transmembrane helix</keyword>
<reference evidence="2 3" key="1">
    <citation type="journal article" date="2011" name="J. Bacteriol.">
        <title>Genome sequence of Chthoniobacter flavus Ellin428, an aerobic heterotrophic soil bacterium.</title>
        <authorList>
            <person name="Kant R."/>
            <person name="van Passel M.W."/>
            <person name="Palva A."/>
            <person name="Lucas S."/>
            <person name="Lapidus A."/>
            <person name="Glavina Del Rio T."/>
            <person name="Dalin E."/>
            <person name="Tice H."/>
            <person name="Bruce D."/>
            <person name="Goodwin L."/>
            <person name="Pitluck S."/>
            <person name="Larimer F.W."/>
            <person name="Land M.L."/>
            <person name="Hauser L."/>
            <person name="Sangwan P."/>
            <person name="de Vos W.M."/>
            <person name="Janssen P.H."/>
            <person name="Smidt H."/>
        </authorList>
    </citation>
    <scope>NUCLEOTIDE SEQUENCE [LARGE SCALE GENOMIC DNA]</scope>
    <source>
        <strain evidence="2 3">Ellin428</strain>
    </source>
</reference>
<dbReference type="NCBIfam" id="TIGR02600">
    <property type="entry name" value="Verru_Chthon_A"/>
    <property type="match status" value="1"/>
</dbReference>